<feature type="region of interest" description="Disordered" evidence="4">
    <location>
        <begin position="68"/>
        <end position="87"/>
    </location>
</feature>
<feature type="domain" description="Zn(2)-C6 fungal-type" evidence="5">
    <location>
        <begin position="15"/>
        <end position="45"/>
    </location>
</feature>
<dbReference type="InterPro" id="IPR007219">
    <property type="entry name" value="XnlR_reg_dom"/>
</dbReference>
<dbReference type="GO" id="GO:0005634">
    <property type="term" value="C:nucleus"/>
    <property type="evidence" value="ECO:0007669"/>
    <property type="project" value="UniProtKB-SubCell"/>
</dbReference>
<dbReference type="Pfam" id="PF04082">
    <property type="entry name" value="Fungal_trans"/>
    <property type="match status" value="1"/>
</dbReference>
<organism evidence="6">
    <name type="scientific">Eremomyces bilateralis CBS 781.70</name>
    <dbReference type="NCBI Taxonomy" id="1392243"/>
    <lineage>
        <taxon>Eukaryota</taxon>
        <taxon>Fungi</taxon>
        <taxon>Dikarya</taxon>
        <taxon>Ascomycota</taxon>
        <taxon>Pezizomycotina</taxon>
        <taxon>Dothideomycetes</taxon>
        <taxon>Dothideomycetes incertae sedis</taxon>
        <taxon>Eremomycetales</taxon>
        <taxon>Eremomycetaceae</taxon>
        <taxon>Eremomyces</taxon>
    </lineage>
</organism>
<evidence type="ECO:0000256" key="2">
    <source>
        <dbReference type="ARBA" id="ARBA00022723"/>
    </source>
</evidence>
<dbReference type="GO" id="GO:0006351">
    <property type="term" value="P:DNA-templated transcription"/>
    <property type="evidence" value="ECO:0007669"/>
    <property type="project" value="InterPro"/>
</dbReference>
<sequence length="719" mass="80038">MTEDGASSRSRPIRSCQRCRNFKVRCSRARPRCKRCIVADVDCVYAFGGTPFTGISPRSESSVELVVSEAQPGNPRHSAKKRRLGDNDRAQVPFQATFMLQQRSRPERKSPDGMRPNSVAKRERAILSCLRCRKLKVRCDRGVPCTRCANNHRKLECVYSDLSISGFSNTHPVHLNNSNALGGVATYFVDNYWDQRFHNGTHWKNLLHEIEELLHRTPGEHTGDLSNGDPHPHSSAGAPVVLSINYPFSDHDNSHQSITLLLNNLPPRSTLEAFIAHYMDTIEKTYHLLDTDAFETEVRDFWSWKRGSAKPRPDDGWLAQYFMIISLGCQAHEFIAQATKSNGYSDLPNRLLTGAEMCLRRTPFLFQPTLTNIRTLCLMVISKQVYTMSCHQSDTCWPLTGMIIRLAMGIGLHTDRLPIVELWSCHERRMRRRLWASVVFLEMRQSLICGMPLLLRPCDVACLSKGTPSPSFNNTTPSSAIENHSWTSSPVSADSEPTLLESTFGTAVPLLIQAIDLATGDTDDPATYTQVVQVDEALRNLIRSSGVGLRPPVFRTDTDWPSSTSIDLEACTLDIFFRQTLLALHSRFVLGSTTCAAAAHPDSGLSSLESALAVLSLQRSLCDGDGCEPAQNSSTAWFAGLFRYEFFTAAMTVCCQLVRGLVVEEGPMAVRREDGPAGIMLEALKSCRDIWSRERSASVCNGKAHALVDKLVEVLQGSR</sequence>
<dbReference type="SMART" id="SM00066">
    <property type="entry name" value="GAL4"/>
    <property type="match status" value="2"/>
</dbReference>
<dbReference type="PROSITE" id="PS50048">
    <property type="entry name" value="ZN2_CY6_FUNGAL_2"/>
    <property type="match status" value="2"/>
</dbReference>
<keyword evidence="2" id="KW-0479">Metal-binding</keyword>
<dbReference type="AlphaFoldDB" id="A0A6G1FTU7"/>
<evidence type="ECO:0000313" key="8">
    <source>
        <dbReference type="RefSeq" id="XP_033530743.1"/>
    </source>
</evidence>
<evidence type="ECO:0000256" key="4">
    <source>
        <dbReference type="SAM" id="MobiDB-lite"/>
    </source>
</evidence>
<dbReference type="SUPFAM" id="SSF57701">
    <property type="entry name" value="Zn2/Cys6 DNA-binding domain"/>
    <property type="match status" value="2"/>
</dbReference>
<dbReference type="OrthoDB" id="4337792at2759"/>
<dbReference type="PROSITE" id="PS00463">
    <property type="entry name" value="ZN2_CY6_FUNGAL_1"/>
    <property type="match status" value="2"/>
</dbReference>
<dbReference type="GO" id="GO:0003677">
    <property type="term" value="F:DNA binding"/>
    <property type="evidence" value="ECO:0007669"/>
    <property type="project" value="InterPro"/>
</dbReference>
<dbReference type="RefSeq" id="XP_033530743.1">
    <property type="nucleotide sequence ID" value="XM_033677207.1"/>
</dbReference>
<reference evidence="6 8" key="1">
    <citation type="submission" date="2020-01" db="EMBL/GenBank/DDBJ databases">
        <authorList>
            <consortium name="DOE Joint Genome Institute"/>
            <person name="Haridas S."/>
            <person name="Albert R."/>
            <person name="Binder M."/>
            <person name="Bloem J."/>
            <person name="Labutti K."/>
            <person name="Salamov A."/>
            <person name="Andreopoulos B."/>
            <person name="Baker S.E."/>
            <person name="Barry K."/>
            <person name="Bills G."/>
            <person name="Bluhm B.H."/>
            <person name="Cannon C."/>
            <person name="Castanera R."/>
            <person name="Culley D.E."/>
            <person name="Daum C."/>
            <person name="Ezra D."/>
            <person name="Gonzalez J.B."/>
            <person name="Henrissat B."/>
            <person name="Kuo A."/>
            <person name="Liang C."/>
            <person name="Lipzen A."/>
            <person name="Lutzoni F."/>
            <person name="Magnuson J."/>
            <person name="Mondo S."/>
            <person name="Nolan M."/>
            <person name="Ohm R."/>
            <person name="Pangilinan J."/>
            <person name="Park H.-J."/>
            <person name="Ramirez L."/>
            <person name="Alfaro M."/>
            <person name="Sun H."/>
            <person name="Tritt A."/>
            <person name="Yoshinaga Y."/>
            <person name="Zwiers L.-H."/>
            <person name="Turgeon B.G."/>
            <person name="Goodwin S.B."/>
            <person name="Spatafora J.W."/>
            <person name="Crous P.W."/>
            <person name="Grigoriev I.V."/>
        </authorList>
    </citation>
    <scope>NUCLEOTIDE SEQUENCE</scope>
    <source>
        <strain evidence="6 8">CBS 781.70</strain>
    </source>
</reference>
<gene>
    <name evidence="6 8" type="ORF">P152DRAFT_423360</name>
</gene>
<dbReference type="CDD" id="cd12148">
    <property type="entry name" value="fungal_TF_MHR"/>
    <property type="match status" value="1"/>
</dbReference>
<dbReference type="CDD" id="cd00067">
    <property type="entry name" value="GAL4"/>
    <property type="match status" value="2"/>
</dbReference>
<feature type="domain" description="Zn(2)-C6 fungal-type" evidence="5">
    <location>
        <begin position="128"/>
        <end position="159"/>
    </location>
</feature>
<dbReference type="InterPro" id="IPR001138">
    <property type="entry name" value="Zn2Cys6_DnaBD"/>
</dbReference>
<evidence type="ECO:0000313" key="7">
    <source>
        <dbReference type="Proteomes" id="UP000504638"/>
    </source>
</evidence>
<evidence type="ECO:0000256" key="3">
    <source>
        <dbReference type="ARBA" id="ARBA00023242"/>
    </source>
</evidence>
<reference evidence="8" key="2">
    <citation type="submission" date="2020-04" db="EMBL/GenBank/DDBJ databases">
        <authorList>
            <consortium name="NCBI Genome Project"/>
        </authorList>
    </citation>
    <scope>NUCLEOTIDE SEQUENCE</scope>
    <source>
        <strain evidence="8">CBS 781.70</strain>
    </source>
</reference>
<dbReference type="Gene3D" id="4.10.240.10">
    <property type="entry name" value="Zn(2)-C6 fungal-type DNA-binding domain"/>
    <property type="match status" value="2"/>
</dbReference>
<protein>
    <recommendedName>
        <fullName evidence="5">Zn(2)-C6 fungal-type domain-containing protein</fullName>
    </recommendedName>
</protein>
<evidence type="ECO:0000259" key="5">
    <source>
        <dbReference type="PROSITE" id="PS50048"/>
    </source>
</evidence>
<reference evidence="8" key="3">
    <citation type="submission" date="2025-04" db="UniProtKB">
        <authorList>
            <consortium name="RefSeq"/>
        </authorList>
    </citation>
    <scope>IDENTIFICATION</scope>
    <source>
        <strain evidence="8">CBS 781.70</strain>
    </source>
</reference>
<comment type="subcellular location">
    <subcellularLocation>
        <location evidence="1">Nucleus</location>
    </subcellularLocation>
</comment>
<evidence type="ECO:0000313" key="6">
    <source>
        <dbReference type="EMBL" id="KAF1809112.1"/>
    </source>
</evidence>
<dbReference type="InterPro" id="IPR036864">
    <property type="entry name" value="Zn2-C6_fun-type_DNA-bd_sf"/>
</dbReference>
<dbReference type="GO" id="GO:0000981">
    <property type="term" value="F:DNA-binding transcription factor activity, RNA polymerase II-specific"/>
    <property type="evidence" value="ECO:0007669"/>
    <property type="project" value="InterPro"/>
</dbReference>
<dbReference type="InterPro" id="IPR050613">
    <property type="entry name" value="Sec_Metabolite_Reg"/>
</dbReference>
<accession>A0A6G1FTU7</accession>
<proteinExistence type="predicted"/>
<dbReference type="PANTHER" id="PTHR31001">
    <property type="entry name" value="UNCHARACTERIZED TRANSCRIPTIONAL REGULATORY PROTEIN"/>
    <property type="match status" value="1"/>
</dbReference>
<dbReference type="GO" id="GO:0008270">
    <property type="term" value="F:zinc ion binding"/>
    <property type="evidence" value="ECO:0007669"/>
    <property type="project" value="InterPro"/>
</dbReference>
<dbReference type="PANTHER" id="PTHR31001:SF57">
    <property type="entry name" value="ZN(II)2CYS6 TRANSCRIPTION FACTOR (EUROFUNG)"/>
    <property type="match status" value="1"/>
</dbReference>
<dbReference type="SMART" id="SM00906">
    <property type="entry name" value="Fungal_trans"/>
    <property type="match status" value="1"/>
</dbReference>
<dbReference type="GeneID" id="54417777"/>
<dbReference type="Proteomes" id="UP000504638">
    <property type="component" value="Unplaced"/>
</dbReference>
<dbReference type="Pfam" id="PF00172">
    <property type="entry name" value="Zn_clus"/>
    <property type="match status" value="2"/>
</dbReference>
<keyword evidence="3" id="KW-0539">Nucleus</keyword>
<keyword evidence="7" id="KW-1185">Reference proteome</keyword>
<name>A0A6G1FTU7_9PEZI</name>
<dbReference type="EMBL" id="ML975175">
    <property type="protein sequence ID" value="KAF1809112.1"/>
    <property type="molecule type" value="Genomic_DNA"/>
</dbReference>
<evidence type="ECO:0000256" key="1">
    <source>
        <dbReference type="ARBA" id="ARBA00004123"/>
    </source>
</evidence>